<evidence type="ECO:0000313" key="2">
    <source>
        <dbReference type="EMBL" id="MDA0644856.1"/>
    </source>
</evidence>
<feature type="transmembrane region" description="Helical" evidence="1">
    <location>
        <begin position="39"/>
        <end position="59"/>
    </location>
</feature>
<keyword evidence="1" id="KW-0472">Membrane</keyword>
<dbReference type="EMBL" id="JAPNUD010000112">
    <property type="protein sequence ID" value="MDA0644856.1"/>
    <property type="molecule type" value="Genomic_DNA"/>
</dbReference>
<sequence length="282" mass="31315">MASGIRHIAERVTLTLTVGLGAVVSAAALFGWFDPGMLGAAIPKITLLILSTVTLFLLLELDRLRAIEKIKDLIVTLDVEAIARDRKVSHYGGVTRIHRRFAEDVFIDHLVAARREAAILQTWIPHLHRLEDALEEALHRGVRVRVLLLHPRSAVAKLREEALRVVRDPALEEDVPANVERCLSVLASVHKKAGAKKHLLGVRVYDSLPSIAVYRADDRYFVSSFLHGKLAVDSTQLEIDGADTPMGAEIQGELDMLWAVGHDVDLSDWRTSLKDIPPRRPT</sequence>
<organism evidence="2 3">
    <name type="scientific">Nonomuraea ferruginea</name>
    <dbReference type="NCBI Taxonomy" id="46174"/>
    <lineage>
        <taxon>Bacteria</taxon>
        <taxon>Bacillati</taxon>
        <taxon>Actinomycetota</taxon>
        <taxon>Actinomycetes</taxon>
        <taxon>Streptosporangiales</taxon>
        <taxon>Streptosporangiaceae</taxon>
        <taxon>Nonomuraea</taxon>
    </lineage>
</organism>
<dbReference type="SUPFAM" id="SSF56024">
    <property type="entry name" value="Phospholipase D/nuclease"/>
    <property type="match status" value="1"/>
</dbReference>
<feature type="transmembrane region" description="Helical" evidence="1">
    <location>
        <begin position="12"/>
        <end position="33"/>
    </location>
</feature>
<comment type="caution">
    <text evidence="2">The sequence shown here is derived from an EMBL/GenBank/DDBJ whole genome shotgun (WGS) entry which is preliminary data.</text>
</comment>
<name>A0ABT4T5S4_9ACTN</name>
<reference evidence="2 3" key="1">
    <citation type="submission" date="2022-11" db="EMBL/GenBank/DDBJ databases">
        <title>Nonomuraea corallina sp. nov., a new species of the genus Nonomuraea isolated from sea side sediment in Thai sea.</title>
        <authorList>
            <person name="Ngamcharungchit C."/>
            <person name="Matsumoto A."/>
            <person name="Suriyachadkun C."/>
            <person name="Panbangred W."/>
            <person name="Inahashi Y."/>
            <person name="Intra B."/>
        </authorList>
    </citation>
    <scope>NUCLEOTIDE SEQUENCE [LARGE SCALE GENOMIC DNA]</scope>
    <source>
        <strain evidence="2 3">DSM 43553</strain>
    </source>
</reference>
<dbReference type="RefSeq" id="WP_271278694.1">
    <property type="nucleotide sequence ID" value="NZ_BAABFD010000007.1"/>
</dbReference>
<keyword evidence="1" id="KW-0812">Transmembrane</keyword>
<evidence type="ECO:0000313" key="3">
    <source>
        <dbReference type="Proteomes" id="UP001212498"/>
    </source>
</evidence>
<keyword evidence="3" id="KW-1185">Reference proteome</keyword>
<accession>A0ABT4T5S4</accession>
<protein>
    <submittedName>
        <fullName evidence="2">Uncharacterized protein</fullName>
    </submittedName>
</protein>
<proteinExistence type="predicted"/>
<dbReference type="Proteomes" id="UP001212498">
    <property type="component" value="Unassembled WGS sequence"/>
</dbReference>
<evidence type="ECO:0000256" key="1">
    <source>
        <dbReference type="SAM" id="Phobius"/>
    </source>
</evidence>
<gene>
    <name evidence="2" type="ORF">OUY24_29885</name>
</gene>
<keyword evidence="1" id="KW-1133">Transmembrane helix</keyword>